<reference evidence="2" key="1">
    <citation type="journal article" date="2011" name="Nat. Commun.">
        <title>Effector diversification within compartments of the Leptosphaeria maculans genome affected by Repeat-Induced Point mutations.</title>
        <authorList>
            <person name="Rouxel T."/>
            <person name="Grandaubert J."/>
            <person name="Hane J.K."/>
            <person name="Hoede C."/>
            <person name="van de Wouw A.P."/>
            <person name="Couloux A."/>
            <person name="Dominguez V."/>
            <person name="Anthouard V."/>
            <person name="Bally P."/>
            <person name="Bourras S."/>
            <person name="Cozijnsen A.J."/>
            <person name="Ciuffetti L.M."/>
            <person name="Degrave A."/>
            <person name="Dilmaghani A."/>
            <person name="Duret L."/>
            <person name="Fudal I."/>
            <person name="Goodwin S.B."/>
            <person name="Gout L."/>
            <person name="Glaser N."/>
            <person name="Linglin J."/>
            <person name="Kema G.H.J."/>
            <person name="Lapalu N."/>
            <person name="Lawrence C.B."/>
            <person name="May K."/>
            <person name="Meyer M."/>
            <person name="Ollivier B."/>
            <person name="Poulain J."/>
            <person name="Schoch C.L."/>
            <person name="Simon A."/>
            <person name="Spatafora J.W."/>
            <person name="Stachowiak A."/>
            <person name="Turgeon B.G."/>
            <person name="Tyler B.M."/>
            <person name="Vincent D."/>
            <person name="Weissenbach J."/>
            <person name="Amselem J."/>
            <person name="Quesneville H."/>
            <person name="Oliver R.P."/>
            <person name="Wincker P."/>
            <person name="Balesdent M.-H."/>
            <person name="Howlett B.J."/>
        </authorList>
    </citation>
    <scope>NUCLEOTIDE SEQUENCE [LARGE SCALE GENOMIC DNA]</scope>
    <source>
        <strain evidence="2">JN3 / isolate v23.1.3 / race Av1-4-5-6-7-8</strain>
    </source>
</reference>
<dbReference type="InParanoid" id="E5AC63"/>
<proteinExistence type="predicted"/>
<dbReference type="EMBL" id="FP929138">
    <property type="protein sequence ID" value="CBY00174.1"/>
    <property type="molecule type" value="Genomic_DNA"/>
</dbReference>
<dbReference type="VEuPathDB" id="FungiDB:LEMA_P013040.1"/>
<keyword evidence="2" id="KW-1185">Reference proteome</keyword>
<evidence type="ECO:0000313" key="1">
    <source>
        <dbReference type="EMBL" id="CBY00174.1"/>
    </source>
</evidence>
<dbReference type="OrthoDB" id="3792818at2759"/>
<dbReference type="AlphaFoldDB" id="E5AC63"/>
<dbReference type="HOGENOM" id="CLU_930881_0_0_1"/>
<sequence>MSNITTSELDALFNDNINMVDATPVEPETPTYPLTTFHPFCMLPPELRNQVYNDYMEDYYTSNPLRINAHGLLRAPPLINTSHSIRQETNGYMASKILQNIDKKDLRIEAQVLSYNPTPLRTTISALGTKLSVPEEKLNMSTTVTFVGPFNYENIISWISSPRYDFFKERPLQSADLRAYESSEVGMFTGPLSLAFAVDQMRYLESFAPAAWRYMATEFLVTAGQVGYTCARSYEGRQEQKQAVFEVVARWHYEMRLDLAQSGKKRMTMRQLKEVRKRHADMANAVYAFWVQCVRVLME</sequence>
<organism evidence="2">
    <name type="scientific">Leptosphaeria maculans (strain JN3 / isolate v23.1.3 / race Av1-4-5-6-7-8)</name>
    <name type="common">Blackleg fungus</name>
    <name type="synonym">Phoma lingam</name>
    <dbReference type="NCBI Taxonomy" id="985895"/>
    <lineage>
        <taxon>Eukaryota</taxon>
        <taxon>Fungi</taxon>
        <taxon>Dikarya</taxon>
        <taxon>Ascomycota</taxon>
        <taxon>Pezizomycotina</taxon>
        <taxon>Dothideomycetes</taxon>
        <taxon>Pleosporomycetidae</taxon>
        <taxon>Pleosporales</taxon>
        <taxon>Pleosporineae</taxon>
        <taxon>Leptosphaeriaceae</taxon>
        <taxon>Plenodomus</taxon>
        <taxon>Plenodomus lingam/Leptosphaeria maculans species complex</taxon>
    </lineage>
</organism>
<evidence type="ECO:0000313" key="2">
    <source>
        <dbReference type="Proteomes" id="UP000002668"/>
    </source>
</evidence>
<gene>
    <name evidence="1" type="ORF">LEMA_P013040.1</name>
</gene>
<name>E5AC63_LEPMJ</name>
<dbReference type="Proteomes" id="UP000002668">
    <property type="component" value="Genome"/>
</dbReference>
<accession>E5AC63</accession>
<dbReference type="GeneID" id="13290307"/>
<protein>
    <submittedName>
        <fullName evidence="1">Predicted protein</fullName>
    </submittedName>
</protein>